<dbReference type="PANTHER" id="PTHR22912:SF160">
    <property type="entry name" value="DIHYDROLIPOYL DEHYDROGENASE"/>
    <property type="match status" value="1"/>
</dbReference>
<gene>
    <name evidence="17" type="primary">lpdA</name>
    <name evidence="17" type="ORF">HMPREF9257_0098</name>
</gene>
<dbReference type="RefSeq" id="WP_006417738.1">
    <property type="nucleotide sequence ID" value="NZ_AENN01000006.1"/>
</dbReference>
<reference evidence="17 18" key="1">
    <citation type="submission" date="2010-10" db="EMBL/GenBank/DDBJ databases">
        <authorList>
            <person name="Durkin A.S."/>
            <person name="Madupu R."/>
            <person name="Torralba M."/>
            <person name="Gillis M."/>
            <person name="Methe B."/>
            <person name="Sutton G."/>
            <person name="Nelson K.E."/>
        </authorList>
    </citation>
    <scope>NUCLEOTIDE SEQUENCE [LARGE SCALE GENOMIC DNA]</scope>
    <source>
        <strain evidence="17 18">ACS-139-V-Col8</strain>
    </source>
</reference>
<dbReference type="eggNOG" id="COG1249">
    <property type="taxonomic scope" value="Bacteria"/>
</dbReference>
<feature type="domain" description="FAD/NAD(P)-binding" evidence="16">
    <location>
        <begin position="11"/>
        <end position="331"/>
    </location>
</feature>
<dbReference type="InterPro" id="IPR050151">
    <property type="entry name" value="Class-I_Pyr_Nuc-Dis_Oxidored"/>
</dbReference>
<accession>E4KMN5</accession>
<dbReference type="SUPFAM" id="SSF51905">
    <property type="entry name" value="FAD/NAD(P)-binding domain"/>
    <property type="match status" value="1"/>
</dbReference>
<dbReference type="Gene3D" id="3.30.390.30">
    <property type="match status" value="1"/>
</dbReference>
<dbReference type="InterPro" id="IPR016156">
    <property type="entry name" value="FAD/NAD-linked_Rdtase_dimer_sf"/>
</dbReference>
<evidence type="ECO:0000256" key="8">
    <source>
        <dbReference type="ARBA" id="ARBA00023157"/>
    </source>
</evidence>
<dbReference type="InterPro" id="IPR004099">
    <property type="entry name" value="Pyr_nucl-diS_OxRdtase_dimer"/>
</dbReference>
<dbReference type="InterPro" id="IPR001100">
    <property type="entry name" value="Pyr_nuc-diS_OxRdtase"/>
</dbReference>
<dbReference type="NCBIfam" id="TIGR01350">
    <property type="entry name" value="lipoamide_DH"/>
    <property type="match status" value="1"/>
</dbReference>
<evidence type="ECO:0000256" key="4">
    <source>
        <dbReference type="ARBA" id="ARBA00022630"/>
    </source>
</evidence>
<evidence type="ECO:0000256" key="1">
    <source>
        <dbReference type="ARBA" id="ARBA00007532"/>
    </source>
</evidence>
<keyword evidence="5 12" id="KW-0274">FAD</keyword>
<dbReference type="InterPro" id="IPR012999">
    <property type="entry name" value="Pyr_OxRdtase_I_AS"/>
</dbReference>
<evidence type="ECO:0000256" key="14">
    <source>
        <dbReference type="RuleBase" id="RU003692"/>
    </source>
</evidence>
<feature type="binding site" evidence="12">
    <location>
        <begin position="185"/>
        <end position="192"/>
    </location>
    <ligand>
        <name>NAD(+)</name>
        <dbReference type="ChEBI" id="CHEBI:57540"/>
    </ligand>
</feature>
<evidence type="ECO:0000256" key="10">
    <source>
        <dbReference type="ARBA" id="ARBA00049187"/>
    </source>
</evidence>
<dbReference type="GO" id="GO:0004148">
    <property type="term" value="F:dihydrolipoyl dehydrogenase (NADH) activity"/>
    <property type="evidence" value="ECO:0007669"/>
    <property type="project" value="UniProtKB-EC"/>
</dbReference>
<dbReference type="GO" id="GO:0050660">
    <property type="term" value="F:flavin adenine dinucleotide binding"/>
    <property type="evidence" value="ECO:0007669"/>
    <property type="project" value="InterPro"/>
</dbReference>
<comment type="catalytic activity">
    <reaction evidence="10 14">
        <text>N(6)-[(R)-dihydrolipoyl]-L-lysyl-[protein] + NAD(+) = N(6)-[(R)-lipoyl]-L-lysyl-[protein] + NADH + H(+)</text>
        <dbReference type="Rhea" id="RHEA:15045"/>
        <dbReference type="Rhea" id="RHEA-COMP:10474"/>
        <dbReference type="Rhea" id="RHEA-COMP:10475"/>
        <dbReference type="ChEBI" id="CHEBI:15378"/>
        <dbReference type="ChEBI" id="CHEBI:57540"/>
        <dbReference type="ChEBI" id="CHEBI:57945"/>
        <dbReference type="ChEBI" id="CHEBI:83099"/>
        <dbReference type="ChEBI" id="CHEBI:83100"/>
        <dbReference type="EC" id="1.8.1.4"/>
    </reaction>
</comment>
<evidence type="ECO:0000313" key="18">
    <source>
        <dbReference type="Proteomes" id="UP000005990"/>
    </source>
</evidence>
<proteinExistence type="inferred from homology"/>
<evidence type="ECO:0000256" key="11">
    <source>
        <dbReference type="PIRSR" id="PIRSR000350-2"/>
    </source>
</evidence>
<feature type="disulfide bond" description="Redox-active" evidence="13">
    <location>
        <begin position="47"/>
        <end position="52"/>
    </location>
</feature>
<comment type="caution">
    <text evidence="17">The sequence shown here is derived from an EMBL/GenBank/DDBJ whole genome shotgun (WGS) entry which is preliminary data.</text>
</comment>
<evidence type="ECO:0000256" key="13">
    <source>
        <dbReference type="PIRSR" id="PIRSR000350-4"/>
    </source>
</evidence>
<dbReference type="InterPro" id="IPR006258">
    <property type="entry name" value="Lipoamide_DH"/>
</dbReference>
<evidence type="ECO:0000256" key="3">
    <source>
        <dbReference type="ARBA" id="ARBA00016961"/>
    </source>
</evidence>
<feature type="binding site" evidence="12">
    <location>
        <position position="316"/>
    </location>
    <ligand>
        <name>FAD</name>
        <dbReference type="ChEBI" id="CHEBI:57692"/>
    </ligand>
</feature>
<dbReference type="PRINTS" id="PR00368">
    <property type="entry name" value="FADPNR"/>
</dbReference>
<feature type="binding site" evidence="12">
    <location>
        <position position="208"/>
    </location>
    <ligand>
        <name>NAD(+)</name>
        <dbReference type="ChEBI" id="CHEBI:57540"/>
    </ligand>
</feature>
<dbReference type="EC" id="1.8.1.4" evidence="2 14"/>
<evidence type="ECO:0000256" key="2">
    <source>
        <dbReference type="ARBA" id="ARBA00012608"/>
    </source>
</evidence>
<evidence type="ECO:0000259" key="16">
    <source>
        <dbReference type="Pfam" id="PF07992"/>
    </source>
</evidence>
<feature type="active site" description="Proton acceptor" evidence="11">
    <location>
        <position position="449"/>
    </location>
</feature>
<comment type="cofactor">
    <cofactor evidence="12 14">
        <name>FAD</name>
        <dbReference type="ChEBI" id="CHEBI:57692"/>
    </cofactor>
    <text evidence="12 14">Binds 1 FAD per subunit.</text>
</comment>
<dbReference type="Pfam" id="PF07992">
    <property type="entry name" value="Pyr_redox_2"/>
    <property type="match status" value="1"/>
</dbReference>
<name>E4KMN5_9LACT</name>
<dbReference type="EMBL" id="AENN01000006">
    <property type="protein sequence ID" value="EFR31606.1"/>
    <property type="molecule type" value="Genomic_DNA"/>
</dbReference>
<protein>
    <recommendedName>
        <fullName evidence="3 14">Dihydrolipoyl dehydrogenase</fullName>
        <ecNumber evidence="2 14">1.8.1.4</ecNumber>
    </recommendedName>
</protein>
<evidence type="ECO:0000256" key="7">
    <source>
        <dbReference type="ARBA" id="ARBA00023027"/>
    </source>
</evidence>
<dbReference type="SUPFAM" id="SSF55424">
    <property type="entry name" value="FAD/NAD-linked reductases, dimerisation (C-terminal) domain"/>
    <property type="match status" value="1"/>
</dbReference>
<feature type="domain" description="Pyridine nucleotide-disulphide oxidoreductase dimerisation" evidence="15">
    <location>
        <begin position="351"/>
        <end position="458"/>
    </location>
</feature>
<keyword evidence="4 14" id="KW-0285">Flavoprotein</keyword>
<keyword evidence="18" id="KW-1185">Reference proteome</keyword>
<evidence type="ECO:0000256" key="9">
    <source>
        <dbReference type="ARBA" id="ARBA00023284"/>
    </source>
</evidence>
<evidence type="ECO:0000256" key="5">
    <source>
        <dbReference type="ARBA" id="ARBA00022827"/>
    </source>
</evidence>
<evidence type="ECO:0000256" key="12">
    <source>
        <dbReference type="PIRSR" id="PIRSR000350-3"/>
    </source>
</evidence>
<dbReference type="InterPro" id="IPR036188">
    <property type="entry name" value="FAD/NAD-bd_sf"/>
</dbReference>
<dbReference type="Proteomes" id="UP000005990">
    <property type="component" value="Unassembled WGS sequence"/>
</dbReference>
<dbReference type="STRING" id="908337.HMPREF9257_0098"/>
<dbReference type="PIRSF" id="PIRSF000350">
    <property type="entry name" value="Mercury_reductase_MerA"/>
    <property type="match status" value="1"/>
</dbReference>
<evidence type="ECO:0000313" key="17">
    <source>
        <dbReference type="EMBL" id="EFR31606.1"/>
    </source>
</evidence>
<keyword evidence="6 14" id="KW-0560">Oxidoreductase</keyword>
<dbReference type="GO" id="GO:0006103">
    <property type="term" value="P:2-oxoglutarate metabolic process"/>
    <property type="evidence" value="ECO:0007669"/>
    <property type="project" value="TreeGrafter"/>
</dbReference>
<keyword evidence="7 12" id="KW-0520">NAD</keyword>
<comment type="miscellaneous">
    <text evidence="14">The active site is a redox-active disulfide bond.</text>
</comment>
<dbReference type="PANTHER" id="PTHR22912">
    <property type="entry name" value="DISULFIDE OXIDOREDUCTASE"/>
    <property type="match status" value="1"/>
</dbReference>
<dbReference type="AlphaFoldDB" id="E4KMN5"/>
<organism evidence="17 18">
    <name type="scientific">Eremococcus coleocola ACS-139-V-Col8</name>
    <dbReference type="NCBI Taxonomy" id="908337"/>
    <lineage>
        <taxon>Bacteria</taxon>
        <taxon>Bacillati</taxon>
        <taxon>Bacillota</taxon>
        <taxon>Bacilli</taxon>
        <taxon>Lactobacillales</taxon>
        <taxon>Aerococcaceae</taxon>
        <taxon>Eremococcus</taxon>
    </lineage>
</organism>
<dbReference type="Gene3D" id="3.50.50.60">
    <property type="entry name" value="FAD/NAD(P)-binding domain"/>
    <property type="match status" value="2"/>
</dbReference>
<sequence length="470" mass="50040">MVVGDFSKEADTIVIGAGPGGYVAAIRAAQLGQKVIIIEKEHVGGVCLNEGCIPSKALISTGHDYVKTLSETPNGISYQPAKLDFGKMQDWKNNTVVSTLTKGVRSLLKKNKVEIVEGEAFFTSANTLHVMQGEEQGISYSFNNCIIATGSRPIQIPNFEFSDKVLDSTGLLNLKELPERLVMVGGGYIGMELALAYANLGSKVTVLEGMTSVLNAFEKDLVKPVLNYAKKVGMEIITNAKAKSVQDQDAGLKVVYEVEGQEQSIEADMLAVVVGRRPNTDNLSLELAGVKVDERGFIPVDQQGKTNQAHIYAIGDIVAGPALAHKASYEGKVAAAAIAGDAGAAVDYQVIPTVCYTSPEIAVVGLTEAQAKEKGMAVKKATFHFAGNGRALSKNETEGFIRLISEKESKRIVGAQMVGQEVAELIGEVTLAIENLMTAEDIVLTIHNHPSLGEAITDTSEVLLGQGIHQ</sequence>
<feature type="binding site" evidence="12">
    <location>
        <position position="275"/>
    </location>
    <ligand>
        <name>NAD(+)</name>
        <dbReference type="ChEBI" id="CHEBI:57540"/>
    </ligand>
</feature>
<dbReference type="Pfam" id="PF02852">
    <property type="entry name" value="Pyr_redox_dim"/>
    <property type="match status" value="1"/>
</dbReference>
<dbReference type="InterPro" id="IPR023753">
    <property type="entry name" value="FAD/NAD-binding_dom"/>
</dbReference>
<dbReference type="PROSITE" id="PS00076">
    <property type="entry name" value="PYRIDINE_REDOX_1"/>
    <property type="match status" value="1"/>
</dbReference>
<feature type="binding site" evidence="12">
    <location>
        <begin position="149"/>
        <end position="151"/>
    </location>
    <ligand>
        <name>FAD</name>
        <dbReference type="ChEBI" id="CHEBI:57692"/>
    </ligand>
</feature>
<dbReference type="OrthoDB" id="9800167at2"/>
<keyword evidence="12" id="KW-0547">Nucleotide-binding</keyword>
<comment type="similarity">
    <text evidence="1 14">Belongs to the class-I pyridine nucleotide-disulfide oxidoreductase family.</text>
</comment>
<evidence type="ECO:0000256" key="6">
    <source>
        <dbReference type="ARBA" id="ARBA00023002"/>
    </source>
</evidence>
<dbReference type="FunFam" id="3.30.390.30:FF:000001">
    <property type="entry name" value="Dihydrolipoyl dehydrogenase"/>
    <property type="match status" value="1"/>
</dbReference>
<feature type="binding site" evidence="12">
    <location>
        <position position="56"/>
    </location>
    <ligand>
        <name>FAD</name>
        <dbReference type="ChEBI" id="CHEBI:57692"/>
    </ligand>
</feature>
<evidence type="ECO:0000259" key="15">
    <source>
        <dbReference type="Pfam" id="PF02852"/>
    </source>
</evidence>
<keyword evidence="9 14" id="KW-0676">Redox-active center</keyword>
<dbReference type="PRINTS" id="PR00411">
    <property type="entry name" value="PNDRDTASEI"/>
</dbReference>
<keyword evidence="8" id="KW-1015">Disulfide bond</keyword>